<comment type="caution">
    <text evidence="2">The sequence shown here is derived from an EMBL/GenBank/DDBJ whole genome shotgun (WGS) entry which is preliminary data.</text>
</comment>
<sequence>MRKSNSDEETTEEKDDKIQVMQYEKMEEGVDEEGWQEHEILERRRKNKKSRGKIGGKKREGEMGGEEDLRRRRSKSARMLKVRVFSPPWPSAKECTASSLCSTKPVPRNIGGGEEGQGRPFVGLRHFVTQNAFSH</sequence>
<name>A0AAN8WRQ4_HALRR</name>
<gene>
    <name evidence="2" type="ORF">SK128_025955</name>
</gene>
<feature type="compositionally biased region" description="Basic residues" evidence="1">
    <location>
        <begin position="43"/>
        <end position="56"/>
    </location>
</feature>
<feature type="region of interest" description="Disordered" evidence="1">
    <location>
        <begin position="88"/>
        <end position="120"/>
    </location>
</feature>
<evidence type="ECO:0000256" key="1">
    <source>
        <dbReference type="SAM" id="MobiDB-lite"/>
    </source>
</evidence>
<reference evidence="2 3" key="1">
    <citation type="submission" date="2023-11" db="EMBL/GenBank/DDBJ databases">
        <title>Halocaridina rubra genome assembly.</title>
        <authorList>
            <person name="Smith C."/>
        </authorList>
    </citation>
    <scope>NUCLEOTIDE SEQUENCE [LARGE SCALE GENOMIC DNA]</scope>
    <source>
        <strain evidence="2">EP-1</strain>
        <tissue evidence="2">Whole</tissue>
    </source>
</reference>
<accession>A0AAN8WRQ4</accession>
<proteinExistence type="predicted"/>
<protein>
    <submittedName>
        <fullName evidence="2">Uncharacterized protein</fullName>
    </submittedName>
</protein>
<feature type="compositionally biased region" description="Basic and acidic residues" evidence="1">
    <location>
        <begin position="57"/>
        <end position="70"/>
    </location>
</feature>
<keyword evidence="3" id="KW-1185">Reference proteome</keyword>
<dbReference type="Proteomes" id="UP001381693">
    <property type="component" value="Unassembled WGS sequence"/>
</dbReference>
<dbReference type="EMBL" id="JAXCGZ010020890">
    <property type="protein sequence ID" value="KAK7063276.1"/>
    <property type="molecule type" value="Genomic_DNA"/>
</dbReference>
<organism evidence="2 3">
    <name type="scientific">Halocaridina rubra</name>
    <name type="common">Hawaiian red shrimp</name>
    <dbReference type="NCBI Taxonomy" id="373956"/>
    <lineage>
        <taxon>Eukaryota</taxon>
        <taxon>Metazoa</taxon>
        <taxon>Ecdysozoa</taxon>
        <taxon>Arthropoda</taxon>
        <taxon>Crustacea</taxon>
        <taxon>Multicrustacea</taxon>
        <taxon>Malacostraca</taxon>
        <taxon>Eumalacostraca</taxon>
        <taxon>Eucarida</taxon>
        <taxon>Decapoda</taxon>
        <taxon>Pleocyemata</taxon>
        <taxon>Caridea</taxon>
        <taxon>Atyoidea</taxon>
        <taxon>Atyidae</taxon>
        <taxon>Halocaridina</taxon>
    </lineage>
</organism>
<evidence type="ECO:0000313" key="3">
    <source>
        <dbReference type="Proteomes" id="UP001381693"/>
    </source>
</evidence>
<dbReference type="AlphaFoldDB" id="A0AAN8WRQ4"/>
<feature type="region of interest" description="Disordered" evidence="1">
    <location>
        <begin position="27"/>
        <end position="75"/>
    </location>
</feature>
<evidence type="ECO:0000313" key="2">
    <source>
        <dbReference type="EMBL" id="KAK7063276.1"/>
    </source>
</evidence>